<dbReference type="Pfam" id="PF04492">
    <property type="entry name" value="Phage_rep_O"/>
    <property type="match status" value="1"/>
</dbReference>
<feature type="domain" description="Bacteriophage lambda Replication protein O N-terminal" evidence="2">
    <location>
        <begin position="9"/>
        <end position="81"/>
    </location>
</feature>
<dbReference type="EMBL" id="JBHULI010000024">
    <property type="protein sequence ID" value="MFD2532545.1"/>
    <property type="molecule type" value="Genomic_DNA"/>
</dbReference>
<accession>A0ABW5JJA6</accession>
<feature type="compositionally biased region" description="Polar residues" evidence="1">
    <location>
        <begin position="129"/>
        <end position="143"/>
    </location>
</feature>
<evidence type="ECO:0000259" key="2">
    <source>
        <dbReference type="Pfam" id="PF04492"/>
    </source>
</evidence>
<evidence type="ECO:0000256" key="1">
    <source>
        <dbReference type="SAM" id="MobiDB-lite"/>
    </source>
</evidence>
<protein>
    <submittedName>
        <fullName evidence="3">Replication protein</fullName>
    </submittedName>
</protein>
<evidence type="ECO:0000313" key="3">
    <source>
        <dbReference type="EMBL" id="MFD2532545.1"/>
    </source>
</evidence>
<gene>
    <name evidence="3" type="ORF">ACFSVN_08820</name>
</gene>
<dbReference type="InterPro" id="IPR036390">
    <property type="entry name" value="WH_DNA-bd_sf"/>
</dbReference>
<feature type="region of interest" description="Disordered" evidence="1">
    <location>
        <begin position="94"/>
        <end position="153"/>
    </location>
</feature>
<dbReference type="InterPro" id="IPR006497">
    <property type="entry name" value="Phage_lambda_VrpO_N"/>
</dbReference>
<reference evidence="4" key="1">
    <citation type="journal article" date="2019" name="Int. J. Syst. Evol. Microbiol.">
        <title>The Global Catalogue of Microorganisms (GCM) 10K type strain sequencing project: providing services to taxonomists for standard genome sequencing and annotation.</title>
        <authorList>
            <consortium name="The Broad Institute Genomics Platform"/>
            <consortium name="The Broad Institute Genome Sequencing Center for Infectious Disease"/>
            <person name="Wu L."/>
            <person name="Ma J."/>
        </authorList>
    </citation>
    <scope>NUCLEOTIDE SEQUENCE [LARGE SCALE GENOMIC DNA]</scope>
    <source>
        <strain evidence="4">KCTC 52042</strain>
    </source>
</reference>
<sequence length="287" mass="33020">MSNKNKDYAFTAYPNFIIKEVMPHIDGNTFKVLSLIVRKTLGHHKKYDRIALSQFEEKTGLSRNTVLKALKYLSEHQIIEKFDRGRINQYRVIMPKDSSHKEQKSSSPKDSTSSGSEPSGSIIEPASVHNLNTSSVQTLNTQKKPIKENEINTTTKEGELERVINTWNAKFDISVNRNDKDLMECILSAINEFSEEQLSQAMDGRLESSYYRKHKPELLHQPKAFFKFTDTIKNDLHRQSNQLLTHKEYASMITEKGYSGDDFEMIDVITDKGTEKRWKLMKQAPGV</sequence>
<dbReference type="Gene3D" id="1.10.10.10">
    <property type="entry name" value="Winged helix-like DNA-binding domain superfamily/Winged helix DNA-binding domain"/>
    <property type="match status" value="1"/>
</dbReference>
<evidence type="ECO:0000313" key="4">
    <source>
        <dbReference type="Proteomes" id="UP001597460"/>
    </source>
</evidence>
<dbReference type="Proteomes" id="UP001597460">
    <property type="component" value="Unassembled WGS sequence"/>
</dbReference>
<organism evidence="3 4">
    <name type="scientific">Gracilimonas halophila</name>
    <dbReference type="NCBI Taxonomy" id="1834464"/>
    <lineage>
        <taxon>Bacteria</taxon>
        <taxon>Pseudomonadati</taxon>
        <taxon>Balneolota</taxon>
        <taxon>Balneolia</taxon>
        <taxon>Balneolales</taxon>
        <taxon>Balneolaceae</taxon>
        <taxon>Gracilimonas</taxon>
    </lineage>
</organism>
<proteinExistence type="predicted"/>
<keyword evidence="4" id="KW-1185">Reference proteome</keyword>
<dbReference type="SUPFAM" id="SSF46785">
    <property type="entry name" value="Winged helix' DNA-binding domain"/>
    <property type="match status" value="1"/>
</dbReference>
<dbReference type="InterPro" id="IPR036388">
    <property type="entry name" value="WH-like_DNA-bd_sf"/>
</dbReference>
<name>A0ABW5JJA6_9BACT</name>
<comment type="caution">
    <text evidence="3">The sequence shown here is derived from an EMBL/GenBank/DDBJ whole genome shotgun (WGS) entry which is preliminary data.</text>
</comment>
<feature type="compositionally biased region" description="Low complexity" evidence="1">
    <location>
        <begin position="105"/>
        <end position="124"/>
    </location>
</feature>